<dbReference type="EMBL" id="JABFED010000008">
    <property type="protein sequence ID" value="MBA1838221.1"/>
    <property type="molecule type" value="Genomic_DNA"/>
</dbReference>
<protein>
    <submittedName>
        <fullName evidence="1">DUF4259 domain-containing protein</fullName>
    </submittedName>
</protein>
<keyword evidence="2" id="KW-1185">Reference proteome</keyword>
<proteinExistence type="predicted"/>
<name>A0A7H0K845_9CORY</name>
<dbReference type="InterPro" id="IPR025355">
    <property type="entry name" value="DUF4259"/>
</dbReference>
<evidence type="ECO:0000313" key="2">
    <source>
        <dbReference type="Proteomes" id="UP000577408"/>
    </source>
</evidence>
<comment type="caution">
    <text evidence="1">The sequence shown here is derived from an EMBL/GenBank/DDBJ whole genome shotgun (WGS) entry which is preliminary data.</text>
</comment>
<sequence length="117" mass="12822">MGTWNTGPFDNDSANDAVAALVNGTFRMDQFRFECGLGALGTDEAESVIALAAVLNGHMPEGYAGEVVEYPFTMDDKRWIRRRAQAAVRPGGSALYSMWEEAGELDEWLAAARRYAV</sequence>
<dbReference type="RefSeq" id="WP_181192914.1">
    <property type="nucleotide sequence ID" value="NZ_JABFED010000008.1"/>
</dbReference>
<dbReference type="AlphaFoldDB" id="A0A7H0K845"/>
<organism evidence="1 2">
    <name type="scientific">Corynebacterium wankanglinii</name>
    <dbReference type="NCBI Taxonomy" id="2735136"/>
    <lineage>
        <taxon>Bacteria</taxon>
        <taxon>Bacillati</taxon>
        <taxon>Actinomycetota</taxon>
        <taxon>Actinomycetes</taxon>
        <taxon>Mycobacteriales</taxon>
        <taxon>Corynebacteriaceae</taxon>
        <taxon>Corynebacterium</taxon>
    </lineage>
</organism>
<evidence type="ECO:0000313" key="1">
    <source>
        <dbReference type="EMBL" id="MBA1838221.1"/>
    </source>
</evidence>
<gene>
    <name evidence="1" type="ORF">HMA55_10040</name>
</gene>
<reference evidence="1 2" key="1">
    <citation type="submission" date="2020-05" db="EMBL/GenBank/DDBJ databases">
        <title>Descriptions of Corynebacterium xxxx sp. nov., Corynebacterium yyyy sp. nov. and Corynebacterium zzzz sp. nov.</title>
        <authorList>
            <person name="Zhang G."/>
        </authorList>
    </citation>
    <scope>NUCLEOTIDE SEQUENCE [LARGE SCALE GENOMIC DNA]</scope>
    <source>
        <strain evidence="2">zg-913</strain>
    </source>
</reference>
<accession>A0A7H0K845</accession>
<dbReference type="Pfam" id="PF14078">
    <property type="entry name" value="DUF4259"/>
    <property type="match status" value="1"/>
</dbReference>
<dbReference type="Proteomes" id="UP000577408">
    <property type="component" value="Unassembled WGS sequence"/>
</dbReference>